<keyword evidence="2" id="KW-0732">Signal</keyword>
<dbReference type="Proteomes" id="UP000231179">
    <property type="component" value="Chromosome"/>
</dbReference>
<evidence type="ECO:0000256" key="1">
    <source>
        <dbReference type="SAM" id="Coils"/>
    </source>
</evidence>
<proteinExistence type="predicted"/>
<reference evidence="3 4" key="1">
    <citation type="submission" date="2017-11" db="EMBL/GenBank/DDBJ databases">
        <title>Complete genome sequence of Spiroplasma clarkii CN-5 (DSM 19994).</title>
        <authorList>
            <person name="Tsai Y.-M."/>
            <person name="Chang A."/>
            <person name="Lo W.-S."/>
            <person name="Kuo C.-H."/>
        </authorList>
    </citation>
    <scope>NUCLEOTIDE SEQUENCE [LARGE SCALE GENOMIC DNA]</scope>
    <source>
        <strain evidence="3 4">CN-5</strain>
    </source>
</reference>
<feature type="coiled-coil region" evidence="1">
    <location>
        <begin position="430"/>
        <end position="457"/>
    </location>
</feature>
<evidence type="ECO:0000313" key="3">
    <source>
        <dbReference type="EMBL" id="ATX70656.1"/>
    </source>
</evidence>
<organism evidence="3 4">
    <name type="scientific">Spiroplasma clarkii</name>
    <dbReference type="NCBI Taxonomy" id="2139"/>
    <lineage>
        <taxon>Bacteria</taxon>
        <taxon>Bacillati</taxon>
        <taxon>Mycoplasmatota</taxon>
        <taxon>Mollicutes</taxon>
        <taxon>Entomoplasmatales</taxon>
        <taxon>Spiroplasmataceae</taxon>
        <taxon>Spiroplasma</taxon>
    </lineage>
</organism>
<dbReference type="AlphaFoldDB" id="A0A2K8KNR6"/>
<evidence type="ECO:0000313" key="4">
    <source>
        <dbReference type="Proteomes" id="UP000231179"/>
    </source>
</evidence>
<gene>
    <name evidence="3" type="ORF">SCLAR_v1c03260</name>
</gene>
<dbReference type="RefSeq" id="WP_100254217.1">
    <property type="nucleotide sequence ID" value="NZ_CP024870.1"/>
</dbReference>
<evidence type="ECO:0000256" key="2">
    <source>
        <dbReference type="SAM" id="SignalP"/>
    </source>
</evidence>
<keyword evidence="1" id="KW-0175">Coiled coil</keyword>
<name>A0A2K8KNR6_9MOLU</name>
<protein>
    <submittedName>
        <fullName evidence="3">Uncharacterized protein</fullName>
    </submittedName>
</protein>
<dbReference type="EMBL" id="CP024870">
    <property type="protein sequence ID" value="ATX70656.1"/>
    <property type="molecule type" value="Genomic_DNA"/>
</dbReference>
<feature type="signal peptide" evidence="2">
    <location>
        <begin position="1"/>
        <end position="20"/>
    </location>
</feature>
<feature type="chain" id="PRO_5014771917" evidence="2">
    <location>
        <begin position="21"/>
        <end position="543"/>
    </location>
</feature>
<accession>A0A2K8KNR6</accession>
<keyword evidence="4" id="KW-1185">Reference proteome</keyword>
<sequence>MHKLILSLMSLTLISSPVGAVIETSKKVQINSLLDGPDVTSVMDKTILKIERALSYNPTDTKKLPDNELVDLLTTSMAILNDLVLEDNFYKYQDKFINYIHYYKVRLEKLSILDGQNLYDYSMSWYNDQMVRFNNQVQEGLQNDFLEFNIAKNKELFYLRNFVESKFNKIVADISINNKTIAEIEAENAVLIAENAANNERIKILKTILEVNSRARAMFMEYYNMFFDLYNYMENGYSSAEWHSENYEMAWIPIYGIFYVKNFRNAMDVVMKGIAGFVNILDVNSDGLNEVFKSYDNKLTSYVEDIVADSGESSLVDDMFEYFEIKDKVNNQFKGAEKLQKVVVKGLDYSVLGGILSFLQDLFAPAFAAKKLHDAFNGLIADSRSTLKSNIEPNLDKLSTNKEAFEDLEKKDLALISELSVGINGNWKKIKENYKKINELNKENETLINSKRKLIILMHKIFGELSPVSHIINDEFTSIYNYELFYQNRSIPNNLEQLIKVRKEKAGKLLTSIQSQNVVNDMNYVINTIDEVENKYLNELGEI</sequence>